<feature type="compositionally biased region" description="Basic and acidic residues" evidence="1">
    <location>
        <begin position="18"/>
        <end position="28"/>
    </location>
</feature>
<reference evidence="2" key="1">
    <citation type="submission" date="2022-08" db="EMBL/GenBank/DDBJ databases">
        <authorList>
            <person name="Tistechok S."/>
            <person name="Samborskyy M."/>
            <person name="Roman I."/>
        </authorList>
    </citation>
    <scope>NUCLEOTIDE SEQUENCE</scope>
    <source>
        <strain evidence="2">DSM 103496</strain>
    </source>
</reference>
<dbReference type="EMBL" id="JANYMP010000019">
    <property type="protein sequence ID" value="MCS7481689.1"/>
    <property type="molecule type" value="Genomic_DNA"/>
</dbReference>
<evidence type="ECO:0000256" key="1">
    <source>
        <dbReference type="SAM" id="MobiDB-lite"/>
    </source>
</evidence>
<evidence type="ECO:0000313" key="2">
    <source>
        <dbReference type="EMBL" id="MCS7481689.1"/>
    </source>
</evidence>
<dbReference type="RefSeq" id="WP_259627169.1">
    <property type="nucleotide sequence ID" value="NZ_JANYMP010000019.1"/>
</dbReference>
<feature type="region of interest" description="Disordered" evidence="1">
    <location>
        <begin position="1"/>
        <end position="30"/>
    </location>
</feature>
<proteinExistence type="predicted"/>
<evidence type="ECO:0000313" key="3">
    <source>
        <dbReference type="Proteomes" id="UP001141259"/>
    </source>
</evidence>
<accession>A0A9X2VT82</accession>
<sequence>MAEITIGTEQDSVVRNADPSRSEDRELDPGAPAQLVALRSLVDRAVQSRDLDQAVATRLAAAVDAATAEARLPAPRLARIVADLGDAKDIAAGAPTVVAVIEGVVMTLTG</sequence>
<comment type="caution">
    <text evidence="2">The sequence shown here is derived from an EMBL/GenBank/DDBJ whole genome shotgun (WGS) entry which is preliminary data.</text>
</comment>
<keyword evidence="3" id="KW-1185">Reference proteome</keyword>
<name>A0A9X2VT82_9PSEU</name>
<dbReference type="AlphaFoldDB" id="A0A9X2VT82"/>
<gene>
    <name evidence="2" type="ORF">NZH93_32940</name>
</gene>
<organism evidence="2 3">
    <name type="scientific">Umezawaea endophytica</name>
    <dbReference type="NCBI Taxonomy" id="1654476"/>
    <lineage>
        <taxon>Bacteria</taxon>
        <taxon>Bacillati</taxon>
        <taxon>Actinomycetota</taxon>
        <taxon>Actinomycetes</taxon>
        <taxon>Pseudonocardiales</taxon>
        <taxon>Pseudonocardiaceae</taxon>
        <taxon>Umezawaea</taxon>
    </lineage>
</organism>
<dbReference type="Proteomes" id="UP001141259">
    <property type="component" value="Unassembled WGS sequence"/>
</dbReference>
<protein>
    <submittedName>
        <fullName evidence="2">Uncharacterized protein</fullName>
    </submittedName>
</protein>